<accession>A0A9W6FA63</accession>
<feature type="chain" id="PRO_5040888630" description="IBR domain-containing protein" evidence="6">
    <location>
        <begin position="19"/>
        <end position="727"/>
    </location>
</feature>
<evidence type="ECO:0000256" key="2">
    <source>
        <dbReference type="ARBA" id="ARBA00022771"/>
    </source>
</evidence>
<feature type="compositionally biased region" description="Low complexity" evidence="5">
    <location>
        <begin position="47"/>
        <end position="60"/>
    </location>
</feature>
<feature type="signal peptide" evidence="6">
    <location>
        <begin position="1"/>
        <end position="18"/>
    </location>
</feature>
<proteinExistence type="predicted"/>
<dbReference type="GO" id="GO:0005634">
    <property type="term" value="C:nucleus"/>
    <property type="evidence" value="ECO:0007669"/>
    <property type="project" value="TreeGrafter"/>
</dbReference>
<keyword evidence="9" id="KW-1185">Reference proteome</keyword>
<comment type="caution">
    <text evidence="8">The sequence shown here is derived from an EMBL/GenBank/DDBJ whole genome shotgun (WGS) entry which is preliminary data.</text>
</comment>
<evidence type="ECO:0000313" key="9">
    <source>
        <dbReference type="Proteomes" id="UP001165080"/>
    </source>
</evidence>
<organism evidence="8 9">
    <name type="scientific">Pleodorina starrii</name>
    <dbReference type="NCBI Taxonomy" id="330485"/>
    <lineage>
        <taxon>Eukaryota</taxon>
        <taxon>Viridiplantae</taxon>
        <taxon>Chlorophyta</taxon>
        <taxon>core chlorophytes</taxon>
        <taxon>Chlorophyceae</taxon>
        <taxon>CS clade</taxon>
        <taxon>Chlamydomonadales</taxon>
        <taxon>Volvocaceae</taxon>
        <taxon>Pleodorina</taxon>
    </lineage>
</organism>
<dbReference type="GO" id="GO:0005886">
    <property type="term" value="C:plasma membrane"/>
    <property type="evidence" value="ECO:0007669"/>
    <property type="project" value="TreeGrafter"/>
</dbReference>
<sequence length="727" mass="77194">MSFTCGVCWRSVGLGCLAELPCSCLVCSECSRAELESQVRRQHRIHGASPGSPAPQRSRAAPAQFELGENLLYLNSMGVYVEAVVGVVDISVQPPQYGIRLPGSDNLRFTEEHRLCSTKPYANAHARHGPQQSQILAAECPRCRATVGLPYLRRLVPEAVAAWEAERTSIWMQMNGVITCPHAGCGALIQRVQASAAGRRSDDGNGADTPSPRRRGRGAAQRPSKAAVAHRERHRYRCCACGRDFCDACRAAPYHSNLTCRQARAPDCMLCGDKVDEDRLEQLLPKAAAAAAAESAGVSMDAGRAQVDAMAVVKRASKAELLGALKSKLEVDTVWLLERHDLEKAFLHWGCRTCSSPECATRRRGMCGRPLPCGHWCCGLRGEGDATAAAAGTSQTRSHAHPRCVECGADPRDTSSLGDGAAAAAASTVMVTDCCFCWEPLSAAPCIEMSCDPRHACHLHCALARLAAGYPGPHISFAHLYCPLCRGGSSGGGASSDAGGAAAVGRSPGGSSVAQVARGPVHLDHPALSTVLEPHLALREEVVAAVRARLKMDPELRADPELRPGGRYDGRPADYGLEKLTFYKCSKCTSVYYGGLKACGAAMPNGAAPQQQQQQQQQAAVAAGGDQELVCGGCCARAAGTNCPRHGTNYIEWKCKYCCSLASWFCWGTTHMCEPCHSAVARGVPRDAAVGTDKDSCRDPKCGLKGIPHPPRGHEACLGCGMCRVGL</sequence>
<keyword evidence="1" id="KW-0479">Metal-binding</keyword>
<dbReference type="SMART" id="SM00647">
    <property type="entry name" value="IBR"/>
    <property type="match status" value="1"/>
</dbReference>
<dbReference type="EMBL" id="BRXU01000046">
    <property type="protein sequence ID" value="GLC61470.1"/>
    <property type="molecule type" value="Genomic_DNA"/>
</dbReference>
<gene>
    <name evidence="8" type="primary">PLEST007758</name>
    <name evidence="8" type="ORF">PLESTB_001759700</name>
</gene>
<reference evidence="8 9" key="1">
    <citation type="journal article" date="2023" name="Commun. Biol.">
        <title>Reorganization of the ancestral sex-determining regions during the evolution of trioecy in Pleodorina starrii.</title>
        <authorList>
            <person name="Takahashi K."/>
            <person name="Suzuki S."/>
            <person name="Kawai-Toyooka H."/>
            <person name="Yamamoto K."/>
            <person name="Hamaji T."/>
            <person name="Ootsuki R."/>
            <person name="Yamaguchi H."/>
            <person name="Kawachi M."/>
            <person name="Higashiyama T."/>
            <person name="Nozaki H."/>
        </authorList>
    </citation>
    <scope>NUCLEOTIDE SEQUENCE [LARGE SCALE GENOMIC DNA]</scope>
    <source>
        <strain evidence="8 9">NIES-4479</strain>
    </source>
</reference>
<evidence type="ECO:0000259" key="7">
    <source>
        <dbReference type="SMART" id="SM00647"/>
    </source>
</evidence>
<dbReference type="PANTHER" id="PTHR45943">
    <property type="entry name" value="E3 UBIQUITIN-PROTEIN LIGASE MYCBP2"/>
    <property type="match status" value="1"/>
</dbReference>
<name>A0A9W6FA63_9CHLO</name>
<keyword evidence="3" id="KW-0833">Ubl conjugation pathway</keyword>
<evidence type="ECO:0000313" key="8">
    <source>
        <dbReference type="EMBL" id="GLC61470.1"/>
    </source>
</evidence>
<dbReference type="PANTHER" id="PTHR45943:SF2">
    <property type="entry name" value="RING-TYPE DOMAIN-CONTAINING PROTEIN"/>
    <property type="match status" value="1"/>
</dbReference>
<keyword evidence="4" id="KW-0862">Zinc</keyword>
<dbReference type="GO" id="GO:0008270">
    <property type="term" value="F:zinc ion binding"/>
    <property type="evidence" value="ECO:0007669"/>
    <property type="project" value="UniProtKB-KW"/>
</dbReference>
<keyword evidence="6" id="KW-0732">Signal</keyword>
<feature type="domain" description="IBR" evidence="7">
    <location>
        <begin position="161"/>
        <end position="260"/>
    </location>
</feature>
<evidence type="ECO:0000256" key="1">
    <source>
        <dbReference type="ARBA" id="ARBA00022723"/>
    </source>
</evidence>
<dbReference type="GO" id="GO:0061630">
    <property type="term" value="F:ubiquitin protein ligase activity"/>
    <property type="evidence" value="ECO:0007669"/>
    <property type="project" value="TreeGrafter"/>
</dbReference>
<dbReference type="Proteomes" id="UP001165080">
    <property type="component" value="Unassembled WGS sequence"/>
</dbReference>
<evidence type="ECO:0000256" key="4">
    <source>
        <dbReference type="ARBA" id="ARBA00022833"/>
    </source>
</evidence>
<dbReference type="InterPro" id="IPR002867">
    <property type="entry name" value="IBR_dom"/>
</dbReference>
<dbReference type="AlphaFoldDB" id="A0A9W6FA63"/>
<protein>
    <recommendedName>
        <fullName evidence="7">IBR domain-containing protein</fullName>
    </recommendedName>
</protein>
<evidence type="ECO:0000256" key="5">
    <source>
        <dbReference type="SAM" id="MobiDB-lite"/>
    </source>
</evidence>
<dbReference type="OrthoDB" id="6050183at2759"/>
<evidence type="ECO:0000256" key="3">
    <source>
        <dbReference type="ARBA" id="ARBA00022786"/>
    </source>
</evidence>
<feature type="region of interest" description="Disordered" evidence="5">
    <location>
        <begin position="196"/>
        <end position="228"/>
    </location>
</feature>
<feature type="region of interest" description="Disordered" evidence="5">
    <location>
        <begin position="41"/>
        <end position="60"/>
    </location>
</feature>
<keyword evidence="2" id="KW-0863">Zinc-finger</keyword>
<evidence type="ECO:0000256" key="6">
    <source>
        <dbReference type="SAM" id="SignalP"/>
    </source>
</evidence>